<evidence type="ECO:0000256" key="5">
    <source>
        <dbReference type="SAM" id="Coils"/>
    </source>
</evidence>
<comment type="subcellular location">
    <subcellularLocation>
        <location evidence="1">Cytoplasm</location>
        <location evidence="1">Cytoskeleton</location>
        <location evidence="1">Microtubule organizing center</location>
        <location evidence="1">Centrosome</location>
        <location evidence="1">Centriole</location>
    </subcellularLocation>
</comment>
<dbReference type="GO" id="GO:1903724">
    <property type="term" value="P:positive regulation of centriole elongation"/>
    <property type="evidence" value="ECO:0007669"/>
    <property type="project" value="TreeGrafter"/>
</dbReference>
<feature type="coiled-coil region" evidence="5">
    <location>
        <begin position="462"/>
        <end position="489"/>
    </location>
</feature>
<evidence type="ECO:0000256" key="4">
    <source>
        <dbReference type="ARBA" id="ARBA00029452"/>
    </source>
</evidence>
<dbReference type="Proteomes" id="UP001165740">
    <property type="component" value="Chromosome 13"/>
</dbReference>
<feature type="region of interest" description="Disordered" evidence="6">
    <location>
        <begin position="72"/>
        <end position="97"/>
    </location>
</feature>
<dbReference type="OrthoDB" id="8942190at2759"/>
<dbReference type="Pfam" id="PF15503">
    <property type="entry name" value="PPP1R35_C"/>
    <property type="match status" value="1"/>
</dbReference>
<comment type="similarity">
    <text evidence="4">Belongs to the PPP1R35 family.</text>
</comment>
<evidence type="ECO:0000313" key="9">
    <source>
        <dbReference type="RefSeq" id="XP_055863852.1"/>
    </source>
</evidence>
<evidence type="ECO:0000259" key="7">
    <source>
        <dbReference type="Pfam" id="PF15503"/>
    </source>
</evidence>
<feature type="compositionally biased region" description="Polar residues" evidence="6">
    <location>
        <begin position="72"/>
        <end position="89"/>
    </location>
</feature>
<dbReference type="InterPro" id="IPR029135">
    <property type="entry name" value="PPP1R35_C"/>
</dbReference>
<dbReference type="OMA" id="MAWSPGM"/>
<keyword evidence="5" id="KW-0175">Coiled coil</keyword>
<keyword evidence="8" id="KW-1185">Reference proteome</keyword>
<dbReference type="GeneID" id="106076771"/>
<accession>A0A9W2YMB8</accession>
<dbReference type="InterPro" id="IPR033590">
    <property type="entry name" value="PPP1R35"/>
</dbReference>
<evidence type="ECO:0000256" key="1">
    <source>
        <dbReference type="ARBA" id="ARBA00004114"/>
    </source>
</evidence>
<dbReference type="RefSeq" id="XP_055863852.1">
    <property type="nucleotide sequence ID" value="XM_056007877.1"/>
</dbReference>
<organism evidence="8 9">
    <name type="scientific">Biomphalaria glabrata</name>
    <name type="common">Bloodfluke planorb</name>
    <name type="synonym">Freshwater snail</name>
    <dbReference type="NCBI Taxonomy" id="6526"/>
    <lineage>
        <taxon>Eukaryota</taxon>
        <taxon>Metazoa</taxon>
        <taxon>Spiralia</taxon>
        <taxon>Lophotrochozoa</taxon>
        <taxon>Mollusca</taxon>
        <taxon>Gastropoda</taxon>
        <taxon>Heterobranchia</taxon>
        <taxon>Euthyneura</taxon>
        <taxon>Panpulmonata</taxon>
        <taxon>Hygrophila</taxon>
        <taxon>Lymnaeoidea</taxon>
        <taxon>Planorbidae</taxon>
        <taxon>Biomphalaria</taxon>
    </lineage>
</organism>
<evidence type="ECO:0000313" key="8">
    <source>
        <dbReference type="Proteomes" id="UP001165740"/>
    </source>
</evidence>
<name>A0A9W2YMB8_BIOGL</name>
<gene>
    <name evidence="9" type="primary">LOC106076771</name>
</gene>
<dbReference type="GO" id="GO:0019902">
    <property type="term" value="F:phosphatase binding"/>
    <property type="evidence" value="ECO:0007669"/>
    <property type="project" value="InterPro"/>
</dbReference>
<dbReference type="GO" id="GO:0045724">
    <property type="term" value="P:positive regulation of cilium assembly"/>
    <property type="evidence" value="ECO:0007669"/>
    <property type="project" value="TreeGrafter"/>
</dbReference>
<dbReference type="AlphaFoldDB" id="A0A9W2YMB8"/>
<dbReference type="PANTHER" id="PTHR28625">
    <property type="entry name" value="PROTEIN PHOSPHATASE 1 REGULATORY SUBUNIT 35"/>
    <property type="match status" value="1"/>
</dbReference>
<keyword evidence="2" id="KW-0963">Cytoplasm</keyword>
<feature type="region of interest" description="Disordered" evidence="6">
    <location>
        <begin position="234"/>
        <end position="258"/>
    </location>
</feature>
<sequence length="590" mass="65912">MLQLQIVVKKQRLQTTMPPPTTTAVVSEYENFVSHNSEGRKYNVATESGDNLDTLFYSKFLEQKISNCPKGNTSLQNISNMPSKSQPETTHFIDEKSPIKSKNKIPIPYAWSPSLSKLLHPSISITPEKTPKCNSDSNILYSGTSIESQVVNKIPQPAAWSPGMIVHPDPSLFITPEKSSAKSDGGDSPEYDYSNSVLILKTIDQKENIKGNYKVLKTKEKQCVRFDLPSASSGEETLDEFTTPESPITLKGSSVNGNSSSPVWKPFSLQRSYNPNDYSDDSILDDSAISTPVTSCRNSSTPYNVADSLERNGKQKEVTVNVQQSSGIVTSDKLVTDESVKTTSLSEFSKVSSDKNILNLSKSHMLLSRSPSKTKEADKLKQLKDEGKFLRSCSEPILTPSLSVVREGREKAATTKYSFPFESGVVKDKSEYEHIFARPEFNSTLKIRGELDLISHQEVDAVKTLETVLAKSETKRTELNEKAAACTNRRSNQFRDLVDIDPCMETLCDRVVRMRTNKIQNKTKTSKVIKKTDDNAPDLMEFFSYDLQKETPDLSMPGLAYTSPQLAIAPQEIAFDLYRHNRMWLGIKDF</sequence>
<protein>
    <submittedName>
        <fullName evidence="9">Uncharacterized protein LOC106076771 isoform X1</fullName>
    </submittedName>
</protein>
<evidence type="ECO:0000256" key="2">
    <source>
        <dbReference type="ARBA" id="ARBA00022490"/>
    </source>
</evidence>
<dbReference type="GO" id="GO:0005814">
    <property type="term" value="C:centriole"/>
    <property type="evidence" value="ECO:0007669"/>
    <property type="project" value="UniProtKB-SubCell"/>
</dbReference>
<evidence type="ECO:0000256" key="6">
    <source>
        <dbReference type="SAM" id="MobiDB-lite"/>
    </source>
</evidence>
<reference evidence="9" key="1">
    <citation type="submission" date="2025-08" db="UniProtKB">
        <authorList>
            <consortium name="RefSeq"/>
        </authorList>
    </citation>
    <scope>IDENTIFICATION</scope>
</reference>
<keyword evidence="3" id="KW-0206">Cytoskeleton</keyword>
<evidence type="ECO:0000256" key="3">
    <source>
        <dbReference type="ARBA" id="ARBA00023212"/>
    </source>
</evidence>
<dbReference type="PANTHER" id="PTHR28625:SF1">
    <property type="entry name" value="PROTEIN PHOSPHATASE 1 REGULATORY SUBUNIT 35"/>
    <property type="match status" value="1"/>
</dbReference>
<proteinExistence type="inferred from homology"/>
<feature type="domain" description="Protein phosphatase 1 regulatory subunit 35 C-terminal" evidence="7">
    <location>
        <begin position="439"/>
        <end position="580"/>
    </location>
</feature>